<dbReference type="GO" id="GO:0000978">
    <property type="term" value="F:RNA polymerase II cis-regulatory region sequence-specific DNA binding"/>
    <property type="evidence" value="ECO:0007669"/>
    <property type="project" value="TreeGrafter"/>
</dbReference>
<dbReference type="SUPFAM" id="SSF57667">
    <property type="entry name" value="beta-beta-alpha zinc fingers"/>
    <property type="match status" value="1"/>
</dbReference>
<reference evidence="12 13" key="2">
    <citation type="submission" date="2016-08" db="EMBL/GenBank/DDBJ databases">
        <title>Pervasive Adenine N6-methylation of Active Genes in Fungi.</title>
        <authorList>
            <consortium name="DOE Joint Genome Institute"/>
            <person name="Mondo S.J."/>
            <person name="Dannebaum R.O."/>
            <person name="Kuo R.C."/>
            <person name="Labutti K."/>
            <person name="Haridas S."/>
            <person name="Kuo A."/>
            <person name="Salamov A."/>
            <person name="Ahrendt S.R."/>
            <person name="Lipzen A."/>
            <person name="Sullivan W."/>
            <person name="Andreopoulos W.B."/>
            <person name="Clum A."/>
            <person name="Lindquist E."/>
            <person name="Daum C."/>
            <person name="Ramamoorthy G.K."/>
            <person name="Gryganskyi A."/>
            <person name="Culley D."/>
            <person name="Magnuson J.K."/>
            <person name="James T.Y."/>
            <person name="O'Malley M.A."/>
            <person name="Stajich J.E."/>
            <person name="Spatafora J.W."/>
            <person name="Visel A."/>
            <person name="Grigoriev I.V."/>
        </authorList>
    </citation>
    <scope>NUCLEOTIDE SEQUENCE [LARGE SCALE GENOMIC DNA]</scope>
    <source>
        <strain evidence="12 13">S4</strain>
    </source>
</reference>
<feature type="non-terminal residue" evidence="12">
    <location>
        <position position="1"/>
    </location>
</feature>
<dbReference type="PANTHER" id="PTHR23235">
    <property type="entry name" value="KRUEPPEL-LIKE TRANSCRIPTION FACTOR"/>
    <property type="match status" value="1"/>
</dbReference>
<dbReference type="Gene3D" id="3.30.160.60">
    <property type="entry name" value="Classic Zinc Finger"/>
    <property type="match status" value="1"/>
</dbReference>
<dbReference type="OrthoDB" id="2156106at2759"/>
<dbReference type="Proteomes" id="UP000193944">
    <property type="component" value="Unassembled WGS sequence"/>
</dbReference>
<evidence type="ECO:0000256" key="4">
    <source>
        <dbReference type="ARBA" id="ARBA00022771"/>
    </source>
</evidence>
<keyword evidence="7" id="KW-0238">DNA-binding</keyword>
<organism evidence="12 13">
    <name type="scientific">Anaeromyces robustus</name>
    <dbReference type="NCBI Taxonomy" id="1754192"/>
    <lineage>
        <taxon>Eukaryota</taxon>
        <taxon>Fungi</taxon>
        <taxon>Fungi incertae sedis</taxon>
        <taxon>Chytridiomycota</taxon>
        <taxon>Chytridiomycota incertae sedis</taxon>
        <taxon>Neocallimastigomycetes</taxon>
        <taxon>Neocallimastigales</taxon>
        <taxon>Neocallimastigaceae</taxon>
        <taxon>Anaeromyces</taxon>
    </lineage>
</organism>
<keyword evidence="5" id="KW-0862">Zinc</keyword>
<evidence type="ECO:0000256" key="2">
    <source>
        <dbReference type="ARBA" id="ARBA00022723"/>
    </source>
</evidence>
<dbReference type="PROSITE" id="PS00028">
    <property type="entry name" value="ZINC_FINGER_C2H2_1"/>
    <property type="match status" value="1"/>
</dbReference>
<feature type="non-terminal residue" evidence="12">
    <location>
        <position position="73"/>
    </location>
</feature>
<evidence type="ECO:0000256" key="8">
    <source>
        <dbReference type="ARBA" id="ARBA00023163"/>
    </source>
</evidence>
<keyword evidence="13" id="KW-1185">Reference proteome</keyword>
<dbReference type="InterPro" id="IPR013087">
    <property type="entry name" value="Znf_C2H2_type"/>
</dbReference>
<comment type="subcellular location">
    <subcellularLocation>
        <location evidence="1">Nucleus</location>
    </subcellularLocation>
</comment>
<feature type="domain" description="C2H2-type" evidence="11">
    <location>
        <begin position="27"/>
        <end position="54"/>
    </location>
</feature>
<accession>A0A1Y1XBD1</accession>
<evidence type="ECO:0000259" key="11">
    <source>
        <dbReference type="PROSITE" id="PS50157"/>
    </source>
</evidence>
<evidence type="ECO:0000256" key="3">
    <source>
        <dbReference type="ARBA" id="ARBA00022737"/>
    </source>
</evidence>
<evidence type="ECO:0000256" key="9">
    <source>
        <dbReference type="ARBA" id="ARBA00023242"/>
    </source>
</evidence>
<name>A0A1Y1XBD1_9FUNG</name>
<evidence type="ECO:0000256" key="7">
    <source>
        <dbReference type="ARBA" id="ARBA00023125"/>
    </source>
</evidence>
<dbReference type="PROSITE" id="PS50157">
    <property type="entry name" value="ZINC_FINGER_C2H2_2"/>
    <property type="match status" value="1"/>
</dbReference>
<keyword evidence="9" id="KW-0539">Nucleus</keyword>
<dbReference type="GO" id="GO:0005634">
    <property type="term" value="C:nucleus"/>
    <property type="evidence" value="ECO:0007669"/>
    <property type="project" value="UniProtKB-SubCell"/>
</dbReference>
<keyword evidence="8" id="KW-0804">Transcription</keyword>
<dbReference type="GO" id="GO:0008270">
    <property type="term" value="F:zinc ion binding"/>
    <property type="evidence" value="ECO:0007669"/>
    <property type="project" value="UniProtKB-KW"/>
</dbReference>
<dbReference type="GO" id="GO:0000981">
    <property type="term" value="F:DNA-binding transcription factor activity, RNA polymerase II-specific"/>
    <property type="evidence" value="ECO:0007669"/>
    <property type="project" value="TreeGrafter"/>
</dbReference>
<dbReference type="PANTHER" id="PTHR23235:SF120">
    <property type="entry name" value="KRUPPEL-LIKE FACTOR 15"/>
    <property type="match status" value="1"/>
</dbReference>
<keyword evidence="6" id="KW-0805">Transcription regulation</keyword>
<dbReference type="SMART" id="SM00355">
    <property type="entry name" value="ZnF_C2H2"/>
    <property type="match status" value="1"/>
</dbReference>
<protein>
    <recommendedName>
        <fullName evidence="11">C2H2-type domain-containing protein</fullName>
    </recommendedName>
</protein>
<keyword evidence="2" id="KW-0479">Metal-binding</keyword>
<gene>
    <name evidence="12" type="ORF">BCR32DRAFT_185095</name>
</gene>
<sequence>PNCNEVFSKNHFAECHSEETDTSIRPFICQLCDKTFRRRFDLTRHSNSHNIIKPYHCSRCLRGFARSDSCLRH</sequence>
<evidence type="ECO:0000313" key="13">
    <source>
        <dbReference type="Proteomes" id="UP000193944"/>
    </source>
</evidence>
<dbReference type="STRING" id="1754192.A0A1Y1XBD1"/>
<dbReference type="AlphaFoldDB" id="A0A1Y1XBD1"/>
<dbReference type="FunFam" id="3.30.160.60:FF:001228">
    <property type="entry name" value="Zinc finger protein 236"/>
    <property type="match status" value="1"/>
</dbReference>
<keyword evidence="3" id="KW-0677">Repeat</keyword>
<evidence type="ECO:0000256" key="10">
    <source>
        <dbReference type="PROSITE-ProRule" id="PRU00042"/>
    </source>
</evidence>
<evidence type="ECO:0000256" key="6">
    <source>
        <dbReference type="ARBA" id="ARBA00023015"/>
    </source>
</evidence>
<keyword evidence="4 10" id="KW-0863">Zinc-finger</keyword>
<evidence type="ECO:0000256" key="1">
    <source>
        <dbReference type="ARBA" id="ARBA00004123"/>
    </source>
</evidence>
<proteinExistence type="predicted"/>
<reference evidence="12 13" key="1">
    <citation type="submission" date="2016-08" db="EMBL/GenBank/DDBJ databases">
        <title>A Parts List for Fungal Cellulosomes Revealed by Comparative Genomics.</title>
        <authorList>
            <consortium name="DOE Joint Genome Institute"/>
            <person name="Haitjema C.H."/>
            <person name="Gilmore S.P."/>
            <person name="Henske J.K."/>
            <person name="Solomon K.V."/>
            <person name="De Groot R."/>
            <person name="Kuo A."/>
            <person name="Mondo S.J."/>
            <person name="Salamov A.A."/>
            <person name="Labutti K."/>
            <person name="Zhao Z."/>
            <person name="Chiniquy J."/>
            <person name="Barry K."/>
            <person name="Brewer H.M."/>
            <person name="Purvine S.O."/>
            <person name="Wright A.T."/>
            <person name="Boxma B."/>
            <person name="Van Alen T."/>
            <person name="Hackstein J.H."/>
            <person name="Baker S.E."/>
            <person name="Grigoriev I.V."/>
            <person name="O'Malley M.A."/>
        </authorList>
    </citation>
    <scope>NUCLEOTIDE SEQUENCE [LARGE SCALE GENOMIC DNA]</scope>
    <source>
        <strain evidence="12 13">S4</strain>
    </source>
</reference>
<evidence type="ECO:0000313" key="12">
    <source>
        <dbReference type="EMBL" id="ORX83048.1"/>
    </source>
</evidence>
<evidence type="ECO:0000256" key="5">
    <source>
        <dbReference type="ARBA" id="ARBA00022833"/>
    </source>
</evidence>
<dbReference type="EMBL" id="MCFG01000081">
    <property type="protein sequence ID" value="ORX83048.1"/>
    <property type="molecule type" value="Genomic_DNA"/>
</dbReference>
<comment type="caution">
    <text evidence="12">The sequence shown here is derived from an EMBL/GenBank/DDBJ whole genome shotgun (WGS) entry which is preliminary data.</text>
</comment>
<dbReference type="InterPro" id="IPR036236">
    <property type="entry name" value="Znf_C2H2_sf"/>
</dbReference>